<feature type="signal peptide" evidence="8">
    <location>
        <begin position="1"/>
        <end position="26"/>
    </location>
</feature>
<comment type="subcellular location">
    <subcellularLocation>
        <location evidence="1 7">Cytoplasm</location>
    </subcellularLocation>
</comment>
<dbReference type="PANTHER" id="PTHR11579:SF0">
    <property type="entry name" value="PROTEIN-L-ISOASPARTATE(D-ASPARTATE) O-METHYLTRANSFERASE"/>
    <property type="match status" value="1"/>
</dbReference>
<dbReference type="SUPFAM" id="SSF53335">
    <property type="entry name" value="S-adenosyl-L-methionine-dependent methyltransferases"/>
    <property type="match status" value="1"/>
</dbReference>
<dbReference type="GO" id="GO:0004719">
    <property type="term" value="F:protein-L-isoaspartate (D-aspartate) O-methyltransferase activity"/>
    <property type="evidence" value="ECO:0007669"/>
    <property type="project" value="UniProtKB-UniRule"/>
</dbReference>
<comment type="function">
    <text evidence="7">Catalyzes the methyl esterification of L-isoaspartyl residues in peptides and proteins that result from spontaneous decomposition of normal L-aspartyl and L-asparaginyl residues. It plays a role in the repair and/or degradation of damaged proteins.</text>
</comment>
<evidence type="ECO:0000256" key="2">
    <source>
        <dbReference type="ARBA" id="ARBA00005369"/>
    </source>
</evidence>
<dbReference type="GO" id="GO:0030091">
    <property type="term" value="P:protein repair"/>
    <property type="evidence" value="ECO:0007669"/>
    <property type="project" value="UniProtKB-UniRule"/>
</dbReference>
<evidence type="ECO:0000313" key="10">
    <source>
        <dbReference type="Proteomes" id="UP000316584"/>
    </source>
</evidence>
<protein>
    <recommendedName>
        <fullName evidence="7">Protein-L-isoaspartate O-methyltransferase</fullName>
        <ecNumber evidence="7">2.1.1.77</ecNumber>
    </recommendedName>
    <alternativeName>
        <fullName evidence="7">L-isoaspartyl protein carboxyl methyltransferase</fullName>
    </alternativeName>
    <alternativeName>
        <fullName evidence="7">Protein L-isoaspartyl methyltransferase</fullName>
    </alternativeName>
    <alternativeName>
        <fullName evidence="7">Protein-beta-aspartate methyltransferase</fullName>
        <shortName evidence="7">PIMT</shortName>
    </alternativeName>
</protein>
<dbReference type="OrthoDB" id="9810066at2"/>
<comment type="catalytic activity">
    <reaction evidence="7">
        <text>[protein]-L-isoaspartate + S-adenosyl-L-methionine = [protein]-L-isoaspartate alpha-methyl ester + S-adenosyl-L-homocysteine</text>
        <dbReference type="Rhea" id="RHEA:12705"/>
        <dbReference type="Rhea" id="RHEA-COMP:12143"/>
        <dbReference type="Rhea" id="RHEA-COMP:12144"/>
        <dbReference type="ChEBI" id="CHEBI:57856"/>
        <dbReference type="ChEBI" id="CHEBI:59789"/>
        <dbReference type="ChEBI" id="CHEBI:90596"/>
        <dbReference type="ChEBI" id="CHEBI:90598"/>
        <dbReference type="EC" id="2.1.1.77"/>
    </reaction>
</comment>
<reference evidence="9 10" key="1">
    <citation type="submission" date="2019-07" db="EMBL/GenBank/DDBJ databases">
        <title>Full genome sequence of Luteimonas sp. Gr-4.</title>
        <authorList>
            <person name="Im W.-T."/>
        </authorList>
    </citation>
    <scope>NUCLEOTIDE SEQUENCE [LARGE SCALE GENOMIC DNA]</scope>
    <source>
        <strain evidence="9 10">Gr-4</strain>
    </source>
</reference>
<feature type="chain" id="PRO_5021906967" description="Protein-L-isoaspartate O-methyltransferase" evidence="8">
    <location>
        <begin position="27"/>
        <end position="257"/>
    </location>
</feature>
<dbReference type="KEGG" id="lug:FPZ22_11630"/>
<evidence type="ECO:0000256" key="4">
    <source>
        <dbReference type="ARBA" id="ARBA00022603"/>
    </source>
</evidence>
<feature type="active site" evidence="7">
    <location>
        <position position="96"/>
    </location>
</feature>
<sequence>MDKNASRRRRTLRGWLLCLACLPGVACTEPARPPDDPTADARRAMVERQLAARGIDDRRVLEAMRTVPRHRFVPLSEAPAAYQDRPLPIGHGQTISQPYIVALMTQLALPAPDDRVLEIGTGSGYQAAVLSRLAGEVYTIEIVAPLAQEAARVLHELDYDNVTVRAGDGYGGWPDEAPFDVIVVTAAPERIPQPLLDQLKRGGRLVAPVGPAGATQELRVVEKRADGSLHTVRAIPVRFVPFTGEAAERDRRAGDPR</sequence>
<dbReference type="GO" id="GO:0005737">
    <property type="term" value="C:cytoplasm"/>
    <property type="evidence" value="ECO:0007669"/>
    <property type="project" value="UniProtKB-SubCell"/>
</dbReference>
<dbReference type="InterPro" id="IPR000682">
    <property type="entry name" value="PCMT"/>
</dbReference>
<accession>A0A518N6B5</accession>
<dbReference type="NCBIfam" id="TIGR00080">
    <property type="entry name" value="pimt"/>
    <property type="match status" value="1"/>
</dbReference>
<name>A0A518N6B5_9GAMM</name>
<keyword evidence="8" id="KW-0732">Signal</keyword>
<keyword evidence="10" id="KW-1185">Reference proteome</keyword>
<dbReference type="AlphaFoldDB" id="A0A518N6B5"/>
<evidence type="ECO:0000256" key="3">
    <source>
        <dbReference type="ARBA" id="ARBA00022490"/>
    </source>
</evidence>
<dbReference type="NCBIfam" id="NF001453">
    <property type="entry name" value="PRK00312.1"/>
    <property type="match status" value="1"/>
</dbReference>
<dbReference type="InterPro" id="IPR029063">
    <property type="entry name" value="SAM-dependent_MTases_sf"/>
</dbReference>
<gene>
    <name evidence="7" type="primary">pcm</name>
    <name evidence="9" type="ORF">FPZ22_11630</name>
</gene>
<dbReference type="PANTHER" id="PTHR11579">
    <property type="entry name" value="PROTEIN-L-ISOASPARTATE O-METHYLTRANSFERASE"/>
    <property type="match status" value="1"/>
</dbReference>
<evidence type="ECO:0000256" key="6">
    <source>
        <dbReference type="ARBA" id="ARBA00022691"/>
    </source>
</evidence>
<evidence type="ECO:0000256" key="1">
    <source>
        <dbReference type="ARBA" id="ARBA00004496"/>
    </source>
</evidence>
<keyword evidence="5 7" id="KW-0808">Transferase</keyword>
<dbReference type="FunFam" id="3.40.50.150:FF:000010">
    <property type="entry name" value="Protein-L-isoaspartate O-methyltransferase"/>
    <property type="match status" value="1"/>
</dbReference>
<dbReference type="GO" id="GO:0032259">
    <property type="term" value="P:methylation"/>
    <property type="evidence" value="ECO:0007669"/>
    <property type="project" value="UniProtKB-KW"/>
</dbReference>
<keyword evidence="6 7" id="KW-0949">S-adenosyl-L-methionine</keyword>
<comment type="similarity">
    <text evidence="2 7">Belongs to the methyltransferase superfamily. L-isoaspartyl/D-aspartyl protein methyltransferase family.</text>
</comment>
<proteinExistence type="inferred from homology"/>
<dbReference type="Gene3D" id="3.40.50.150">
    <property type="entry name" value="Vaccinia Virus protein VP39"/>
    <property type="match status" value="1"/>
</dbReference>
<dbReference type="Proteomes" id="UP000316584">
    <property type="component" value="Chromosome"/>
</dbReference>
<dbReference type="EC" id="2.1.1.77" evidence="7"/>
<keyword evidence="3 7" id="KW-0963">Cytoplasm</keyword>
<dbReference type="HAMAP" id="MF_00090">
    <property type="entry name" value="PIMT"/>
    <property type="match status" value="1"/>
</dbReference>
<evidence type="ECO:0000256" key="7">
    <source>
        <dbReference type="HAMAP-Rule" id="MF_00090"/>
    </source>
</evidence>
<organism evidence="9 10">
    <name type="scientific">Luteimonas granuli</name>
    <dbReference type="NCBI Taxonomy" id="1176533"/>
    <lineage>
        <taxon>Bacteria</taxon>
        <taxon>Pseudomonadati</taxon>
        <taxon>Pseudomonadota</taxon>
        <taxon>Gammaproteobacteria</taxon>
        <taxon>Lysobacterales</taxon>
        <taxon>Lysobacteraceae</taxon>
        <taxon>Luteimonas</taxon>
    </lineage>
</organism>
<keyword evidence="4 7" id="KW-0489">Methyltransferase</keyword>
<dbReference type="PROSITE" id="PS01279">
    <property type="entry name" value="PCMT"/>
    <property type="match status" value="1"/>
</dbReference>
<evidence type="ECO:0000313" key="9">
    <source>
        <dbReference type="EMBL" id="QDW67450.1"/>
    </source>
</evidence>
<dbReference type="Pfam" id="PF01135">
    <property type="entry name" value="PCMT"/>
    <property type="match status" value="1"/>
</dbReference>
<dbReference type="RefSeq" id="WP_144893149.1">
    <property type="nucleotide sequence ID" value="NZ_CP042218.1"/>
</dbReference>
<evidence type="ECO:0000256" key="5">
    <source>
        <dbReference type="ARBA" id="ARBA00022679"/>
    </source>
</evidence>
<dbReference type="EMBL" id="CP042218">
    <property type="protein sequence ID" value="QDW67450.1"/>
    <property type="molecule type" value="Genomic_DNA"/>
</dbReference>
<evidence type="ECO:0000256" key="8">
    <source>
        <dbReference type="SAM" id="SignalP"/>
    </source>
</evidence>
<dbReference type="CDD" id="cd02440">
    <property type="entry name" value="AdoMet_MTases"/>
    <property type="match status" value="1"/>
</dbReference>